<dbReference type="Proteomes" id="UP000316921">
    <property type="component" value="Chromosome"/>
</dbReference>
<organism evidence="3 4">
    <name type="scientific">Engelhardtia mirabilis</name>
    <dbReference type="NCBI Taxonomy" id="2528011"/>
    <lineage>
        <taxon>Bacteria</taxon>
        <taxon>Pseudomonadati</taxon>
        <taxon>Planctomycetota</taxon>
        <taxon>Planctomycetia</taxon>
        <taxon>Planctomycetia incertae sedis</taxon>
        <taxon>Engelhardtia</taxon>
    </lineage>
</organism>
<evidence type="ECO:0000313" key="4">
    <source>
        <dbReference type="Proteomes" id="UP000316921"/>
    </source>
</evidence>
<dbReference type="PROSITE" id="PS50005">
    <property type="entry name" value="TPR"/>
    <property type="match status" value="1"/>
</dbReference>
<accession>A0A518BJM1</accession>
<feature type="compositionally biased region" description="Low complexity" evidence="2">
    <location>
        <begin position="63"/>
        <end position="73"/>
    </location>
</feature>
<sequence length="495" mass="52642">MARSDSLALIAPACLLIGGLGGALLTSQLGFPTAATQAASNAPAPVARPDGVDRNANLARPTAAAAFPQASAPRPDEAPEPATRREFGAASEEASGETEKPLASAEELGRADSLVAELTAILRSGRIEQALATDQSKVVDRLIDLYLEVGDAGAAYGLLGRVETRPGNWNFVAEALRRAGRTDLADEALAQAIRLALAGDSTGGEMPGNLWQIFQRYQNDTDAWLDELRASSPDVAADILQQQASNGELDSGMRIDLIQSLRESGRVEEALAEVESLLAEGQVNVAAIQELRELNPERAEELLNSLMSSNPSAEIELEYFRVLNSSGRSEEALALILDRAAGGTLPAHLLREAMRTMDADLVGEQVDAWAANAPDNVTVQTEIAQFYTRAGNYEAAADAYLSIYDVAASGNGGNVPLIPEGVAQAAQGAFVSRLDRMTTFAGTDDEYWGDIADSYWRLGQFQAAESCWRRANEIDPGDGEWTNKISAVENGTDPL</sequence>
<feature type="compositionally biased region" description="Basic and acidic residues" evidence="2">
    <location>
        <begin position="74"/>
        <end position="87"/>
    </location>
</feature>
<feature type="repeat" description="TPR" evidence="1">
    <location>
        <begin position="445"/>
        <end position="478"/>
    </location>
</feature>
<proteinExistence type="predicted"/>
<dbReference type="InterPro" id="IPR019734">
    <property type="entry name" value="TPR_rpt"/>
</dbReference>
<evidence type="ECO:0000256" key="1">
    <source>
        <dbReference type="PROSITE-ProRule" id="PRU00339"/>
    </source>
</evidence>
<dbReference type="KEGG" id="pbap:Pla133_22520"/>
<protein>
    <submittedName>
        <fullName evidence="3">Tetratricopeptide repeat protein</fullName>
    </submittedName>
</protein>
<name>A0A518BJM1_9BACT</name>
<dbReference type="AlphaFoldDB" id="A0A518BJM1"/>
<dbReference type="InterPro" id="IPR011990">
    <property type="entry name" value="TPR-like_helical_dom_sf"/>
</dbReference>
<dbReference type="Pfam" id="PF13181">
    <property type="entry name" value="TPR_8"/>
    <property type="match status" value="1"/>
</dbReference>
<gene>
    <name evidence="3" type="ORF">Pla133_22520</name>
</gene>
<keyword evidence="4" id="KW-1185">Reference proteome</keyword>
<dbReference type="Gene3D" id="1.25.40.10">
    <property type="entry name" value="Tetratricopeptide repeat domain"/>
    <property type="match status" value="1"/>
</dbReference>
<dbReference type="SUPFAM" id="SSF48452">
    <property type="entry name" value="TPR-like"/>
    <property type="match status" value="1"/>
</dbReference>
<dbReference type="EMBL" id="CP036287">
    <property type="protein sequence ID" value="QDU67174.1"/>
    <property type="molecule type" value="Genomic_DNA"/>
</dbReference>
<evidence type="ECO:0000313" key="3">
    <source>
        <dbReference type="EMBL" id="QDU67174.1"/>
    </source>
</evidence>
<feature type="region of interest" description="Disordered" evidence="2">
    <location>
        <begin position="63"/>
        <end position="107"/>
    </location>
</feature>
<reference evidence="3 4" key="1">
    <citation type="submission" date="2019-02" db="EMBL/GenBank/DDBJ databases">
        <title>Deep-cultivation of Planctomycetes and their phenomic and genomic characterization uncovers novel biology.</title>
        <authorList>
            <person name="Wiegand S."/>
            <person name="Jogler M."/>
            <person name="Boedeker C."/>
            <person name="Pinto D."/>
            <person name="Vollmers J."/>
            <person name="Rivas-Marin E."/>
            <person name="Kohn T."/>
            <person name="Peeters S.H."/>
            <person name="Heuer A."/>
            <person name="Rast P."/>
            <person name="Oberbeckmann S."/>
            <person name="Bunk B."/>
            <person name="Jeske O."/>
            <person name="Meyerdierks A."/>
            <person name="Storesund J.E."/>
            <person name="Kallscheuer N."/>
            <person name="Luecker S."/>
            <person name="Lage O.M."/>
            <person name="Pohl T."/>
            <person name="Merkel B.J."/>
            <person name="Hornburger P."/>
            <person name="Mueller R.-W."/>
            <person name="Bruemmer F."/>
            <person name="Labrenz M."/>
            <person name="Spormann A.M."/>
            <person name="Op den Camp H."/>
            <person name="Overmann J."/>
            <person name="Amann R."/>
            <person name="Jetten M.S.M."/>
            <person name="Mascher T."/>
            <person name="Medema M.H."/>
            <person name="Devos D.P."/>
            <person name="Kaster A.-K."/>
            <person name="Ovreas L."/>
            <person name="Rohde M."/>
            <person name="Galperin M.Y."/>
            <person name="Jogler C."/>
        </authorList>
    </citation>
    <scope>NUCLEOTIDE SEQUENCE [LARGE SCALE GENOMIC DNA]</scope>
    <source>
        <strain evidence="3 4">Pla133</strain>
    </source>
</reference>
<dbReference type="RefSeq" id="WP_145065111.1">
    <property type="nucleotide sequence ID" value="NZ_CP036287.1"/>
</dbReference>
<evidence type="ECO:0000256" key="2">
    <source>
        <dbReference type="SAM" id="MobiDB-lite"/>
    </source>
</evidence>
<keyword evidence="1" id="KW-0802">TPR repeat</keyword>